<dbReference type="InterPro" id="IPR027417">
    <property type="entry name" value="P-loop_NTPase"/>
</dbReference>
<reference evidence="13" key="1">
    <citation type="submission" date="2021-02" db="EMBL/GenBank/DDBJ databases">
        <title>Genome sequence Cadophora malorum strain M34.</title>
        <authorList>
            <person name="Stefanovic E."/>
            <person name="Vu D."/>
            <person name="Scully C."/>
            <person name="Dijksterhuis J."/>
            <person name="Roader J."/>
            <person name="Houbraken J."/>
        </authorList>
    </citation>
    <scope>NUCLEOTIDE SEQUENCE</scope>
    <source>
        <strain evidence="13">M34</strain>
    </source>
</reference>
<dbReference type="GO" id="GO:0140359">
    <property type="term" value="F:ABC-type transporter activity"/>
    <property type="evidence" value="ECO:0007669"/>
    <property type="project" value="InterPro"/>
</dbReference>
<dbReference type="InterPro" id="IPR036640">
    <property type="entry name" value="ABC1_TM_sf"/>
</dbReference>
<evidence type="ECO:0000256" key="1">
    <source>
        <dbReference type="ARBA" id="ARBA00004141"/>
    </source>
</evidence>
<dbReference type="Pfam" id="PF00005">
    <property type="entry name" value="ABC_tran"/>
    <property type="match status" value="2"/>
</dbReference>
<dbReference type="GO" id="GO:0005524">
    <property type="term" value="F:ATP binding"/>
    <property type="evidence" value="ECO:0007669"/>
    <property type="project" value="UniProtKB-KW"/>
</dbReference>
<keyword evidence="5" id="KW-0547">Nucleotide-binding</keyword>
<keyword evidence="3" id="KW-0813">Transport</keyword>
<evidence type="ECO:0000256" key="9">
    <source>
        <dbReference type="SAM" id="MobiDB-lite"/>
    </source>
</evidence>
<evidence type="ECO:0000259" key="12">
    <source>
        <dbReference type="PROSITE" id="PS50929"/>
    </source>
</evidence>
<accession>A0A8H7THB2</accession>
<evidence type="ECO:0000256" key="6">
    <source>
        <dbReference type="ARBA" id="ARBA00022840"/>
    </source>
</evidence>
<evidence type="ECO:0000256" key="7">
    <source>
        <dbReference type="ARBA" id="ARBA00022989"/>
    </source>
</evidence>
<feature type="transmembrane region" description="Helical" evidence="10">
    <location>
        <begin position="663"/>
        <end position="686"/>
    </location>
</feature>
<dbReference type="Pfam" id="PF00664">
    <property type="entry name" value="ABC_membrane"/>
    <property type="match status" value="2"/>
</dbReference>
<dbReference type="PROSITE" id="PS50893">
    <property type="entry name" value="ABC_TRANSPORTER_2"/>
    <property type="match status" value="2"/>
</dbReference>
<feature type="transmembrane region" description="Helical" evidence="10">
    <location>
        <begin position="910"/>
        <end position="932"/>
    </location>
</feature>
<keyword evidence="7 10" id="KW-1133">Transmembrane helix</keyword>
<dbReference type="Gene3D" id="1.20.1560.10">
    <property type="entry name" value="ABC transporter type 1, transmembrane domain"/>
    <property type="match status" value="2"/>
</dbReference>
<evidence type="ECO:0000256" key="3">
    <source>
        <dbReference type="ARBA" id="ARBA00022448"/>
    </source>
</evidence>
<feature type="transmembrane region" description="Helical" evidence="10">
    <location>
        <begin position="290"/>
        <end position="308"/>
    </location>
</feature>
<evidence type="ECO:0000256" key="4">
    <source>
        <dbReference type="ARBA" id="ARBA00022692"/>
    </source>
</evidence>
<comment type="subcellular location">
    <subcellularLocation>
        <location evidence="1">Membrane</location>
        <topology evidence="1">Multi-pass membrane protein</topology>
    </subcellularLocation>
</comment>
<dbReference type="CDD" id="cd03244">
    <property type="entry name" value="ABCC_MRP_domain2"/>
    <property type="match status" value="1"/>
</dbReference>
<feature type="domain" description="ABC transporter" evidence="11">
    <location>
        <begin position="1004"/>
        <end position="1238"/>
    </location>
</feature>
<feature type="compositionally biased region" description="Polar residues" evidence="9">
    <location>
        <begin position="700"/>
        <end position="716"/>
    </location>
</feature>
<dbReference type="InterPro" id="IPR011527">
    <property type="entry name" value="ABC1_TM_dom"/>
</dbReference>
<dbReference type="InterPro" id="IPR017871">
    <property type="entry name" value="ABC_transporter-like_CS"/>
</dbReference>
<dbReference type="SUPFAM" id="SSF90123">
    <property type="entry name" value="ABC transporter transmembrane region"/>
    <property type="match status" value="2"/>
</dbReference>
<feature type="region of interest" description="Disordered" evidence="9">
    <location>
        <begin position="700"/>
        <end position="720"/>
    </location>
</feature>
<dbReference type="PROSITE" id="PS50929">
    <property type="entry name" value="ABC_TM1F"/>
    <property type="match status" value="2"/>
</dbReference>
<feature type="transmembrane region" description="Helical" evidence="10">
    <location>
        <begin position="61"/>
        <end position="82"/>
    </location>
</feature>
<name>A0A8H7THB2_9HELO</name>
<evidence type="ECO:0000313" key="14">
    <source>
        <dbReference type="Proteomes" id="UP000664132"/>
    </source>
</evidence>
<feature type="transmembrane region" description="Helical" evidence="10">
    <location>
        <begin position="94"/>
        <end position="112"/>
    </location>
</feature>
<dbReference type="InterPro" id="IPR003593">
    <property type="entry name" value="AAA+_ATPase"/>
</dbReference>
<comment type="similarity">
    <text evidence="2">Belongs to the ABC transporter superfamily. ABCC family. Conjugate transporter (TC 3.A.1.208) subfamily.</text>
</comment>
<dbReference type="EMBL" id="JAFJYH010000117">
    <property type="protein sequence ID" value="KAG4418911.1"/>
    <property type="molecule type" value="Genomic_DNA"/>
</dbReference>
<dbReference type="PANTHER" id="PTHR24223">
    <property type="entry name" value="ATP-BINDING CASSETTE SUB-FAMILY C"/>
    <property type="match status" value="1"/>
</dbReference>
<feature type="transmembrane region" description="Helical" evidence="10">
    <location>
        <begin position="320"/>
        <end position="345"/>
    </location>
</feature>
<comment type="caution">
    <text evidence="13">The sequence shown here is derived from an EMBL/GenBank/DDBJ whole genome shotgun (WGS) entry which is preliminary data.</text>
</comment>
<feature type="domain" description="ABC transmembrane type-1" evidence="12">
    <location>
        <begin position="665"/>
        <end position="968"/>
    </location>
</feature>
<keyword evidence="14" id="KW-1185">Reference proteome</keyword>
<dbReference type="PANTHER" id="PTHR24223:SF456">
    <property type="entry name" value="MULTIDRUG RESISTANCE-ASSOCIATED PROTEIN LETHAL(2)03659"/>
    <property type="match status" value="1"/>
</dbReference>
<dbReference type="InterPro" id="IPR050173">
    <property type="entry name" value="ABC_transporter_C-like"/>
</dbReference>
<dbReference type="CDD" id="cd18604">
    <property type="entry name" value="ABC_6TM_VMR1_D2_like"/>
    <property type="match status" value="1"/>
</dbReference>
<evidence type="ECO:0000256" key="2">
    <source>
        <dbReference type="ARBA" id="ARBA00009726"/>
    </source>
</evidence>
<evidence type="ECO:0000259" key="11">
    <source>
        <dbReference type="PROSITE" id="PS50893"/>
    </source>
</evidence>
<feature type="transmembrane region" description="Helical" evidence="10">
    <location>
        <begin position="178"/>
        <end position="197"/>
    </location>
</feature>
<proteinExistence type="inferred from homology"/>
<dbReference type="SUPFAM" id="SSF52540">
    <property type="entry name" value="P-loop containing nucleoside triphosphate hydrolases"/>
    <property type="match status" value="2"/>
</dbReference>
<evidence type="ECO:0000256" key="10">
    <source>
        <dbReference type="SAM" id="Phobius"/>
    </source>
</evidence>
<gene>
    <name evidence="13" type="ORF">IFR04_007947</name>
</gene>
<dbReference type="Proteomes" id="UP000664132">
    <property type="component" value="Unassembled WGS sequence"/>
</dbReference>
<dbReference type="GO" id="GO:0016020">
    <property type="term" value="C:membrane"/>
    <property type="evidence" value="ECO:0007669"/>
    <property type="project" value="UniProtKB-SubCell"/>
</dbReference>
<feature type="domain" description="ABC transmembrane type-1" evidence="12">
    <location>
        <begin position="62"/>
        <end position="346"/>
    </location>
</feature>
<dbReference type="PROSITE" id="PS00211">
    <property type="entry name" value="ABC_TRANSPORTER_1"/>
    <property type="match status" value="2"/>
</dbReference>
<dbReference type="Gene3D" id="3.40.50.300">
    <property type="entry name" value="P-loop containing nucleotide triphosphate hydrolases"/>
    <property type="match status" value="2"/>
</dbReference>
<evidence type="ECO:0000256" key="8">
    <source>
        <dbReference type="ARBA" id="ARBA00023136"/>
    </source>
</evidence>
<protein>
    <recommendedName>
        <fullName evidence="15">P-loop containing nucleoside triphosphate hydrolase protein</fullName>
    </recommendedName>
</protein>
<feature type="region of interest" description="Disordered" evidence="9">
    <location>
        <begin position="618"/>
        <end position="653"/>
    </location>
</feature>
<dbReference type="GO" id="GO:0016887">
    <property type="term" value="F:ATP hydrolysis activity"/>
    <property type="evidence" value="ECO:0007669"/>
    <property type="project" value="InterPro"/>
</dbReference>
<keyword evidence="4 10" id="KW-0812">Transmembrane</keyword>
<feature type="transmembrane region" description="Helical" evidence="10">
    <location>
        <begin position="810"/>
        <end position="837"/>
    </location>
</feature>
<dbReference type="InterPro" id="IPR003439">
    <property type="entry name" value="ABC_transporter-like_ATP-bd"/>
</dbReference>
<dbReference type="SMART" id="SM00382">
    <property type="entry name" value="AAA"/>
    <property type="match status" value="2"/>
</dbReference>
<evidence type="ECO:0000256" key="5">
    <source>
        <dbReference type="ARBA" id="ARBA00022741"/>
    </source>
</evidence>
<dbReference type="CDD" id="cd18596">
    <property type="entry name" value="ABC_6TM_VMR1_D1_like"/>
    <property type="match status" value="1"/>
</dbReference>
<dbReference type="OrthoDB" id="6500128at2759"/>
<keyword evidence="6" id="KW-0067">ATP-binding</keyword>
<feature type="domain" description="ABC transporter" evidence="11">
    <location>
        <begin position="389"/>
        <end position="619"/>
    </location>
</feature>
<feature type="transmembrane region" description="Helical" evidence="10">
    <location>
        <begin position="203"/>
        <end position="223"/>
    </location>
</feature>
<dbReference type="CDD" id="cd03250">
    <property type="entry name" value="ABCC_MRP_domain1"/>
    <property type="match status" value="1"/>
</dbReference>
<keyword evidence="8 10" id="KW-0472">Membrane</keyword>
<dbReference type="AlphaFoldDB" id="A0A8H7THB2"/>
<sequence>MQWCASALSIAGNAATTLDELPALDFSTRSRNQSLLVLSDHGISMWNWILNERFFVFAKQWILMLARSAITFGPPYCIMRMLNALESGNGHSDGTFKWFFGLAAFSVCQALVNYQLIWIQWSEMGIPVRAQLIMSIFQKTLRRKDSKGQKERSKGGPDRPEVLSLVSSDTMSFSKFTAVNYIIPASFTRFLFAMVFLYKLLGWQSALTGLVVTSTCIPMHTYLIREQQILQKGVVTARDRKSKAVKEALDSLRQIKFSATESQWEDYIDKFRREEIKVLRRTITAGIAKSIWSIAAPFVVAASCIYSYSLSSAAISPSTIFPLIEVLPHLQGSLGFVPVVFMDYFKARTNAGRMDEFLRGPEQERILSSSPDGSISFHEASFAWPSDSVKNMSSIEEGDVSSSHRFSLRGINLNFPVGELSVISGRTGSGKSLLLSAILGEVDLIDGHIIAPSVAEDHPVAFVSQSPWLQSTTIKENIIFGSPFESDRYNRVLAACALVPDLAVLPKGDETQVGLRGVKLSGGQRARLALGRALYSRATTMVMDDIFSSLDTHVSKAILDAITGELGQGRTRILVTHQVSLCLPKAKYLVRIEDNTVGYSGRTDSTDTDLDILKLDANKESPVPGNLEPETDSSDKTSPPTLPASKKSRKGNSRTDMKVYKGYFLAAGGVAFTLLYILGLVTNQLLAALTSWVLGNIDSTRSGKSNSARSDVQAANSDHDSPRQHRFLYFYVSMSVFKIGLETLFSLHAFSGSIRASEILFRDVTSKILRMSLLWLDTTPLGEMLKAVTIDIKQVDEAILTHMTDFANCFVSLCGVVGVGLYTSKYTAILTVLLLIWCSQASRRYIKARSLVRRADAIPTADILEQFASTSAGLSTIRAFGAMNRSIDQMHRHIDRLSIARRHFWIFNRWLGLQMAFVGILFSTGTGAILLLSKSIIDPSLLGFSISFSMGFSKAIFSAVNEFGILETCMDSADTIIRYSEMEPEDQGGAEMSHDWPSSGEIRVERLNVAYSDNTPLVLRDITFTVGGGTRIGIVGRTGAGKSSLALSLLRLLEPQSGSIYTDGIDISTIKLQTLRSRIAFIPQDPVLFSGTVRSNLDYFKHVSDDKLEEALRAVGLASKDCDDTPGSFTLGSSITAGGTNMSQGQRQLLCLARVLIRNPKIIILDEATSAVDDKTDLIIQNTIRNAFHGTLIVVAHRLRTIASFDQVMVMNDCKIAEIGSPAELMKARGLFYDVVQDSQDRDMLISTL</sequence>
<evidence type="ECO:0000313" key="13">
    <source>
        <dbReference type="EMBL" id="KAG4418911.1"/>
    </source>
</evidence>
<dbReference type="FunFam" id="3.40.50.300:FF:001354">
    <property type="entry name" value="ATP-binding cassette (ABC) transporter, putative"/>
    <property type="match status" value="1"/>
</dbReference>
<organism evidence="13 14">
    <name type="scientific">Cadophora malorum</name>
    <dbReference type="NCBI Taxonomy" id="108018"/>
    <lineage>
        <taxon>Eukaryota</taxon>
        <taxon>Fungi</taxon>
        <taxon>Dikarya</taxon>
        <taxon>Ascomycota</taxon>
        <taxon>Pezizomycotina</taxon>
        <taxon>Leotiomycetes</taxon>
        <taxon>Helotiales</taxon>
        <taxon>Ploettnerulaceae</taxon>
        <taxon>Cadophora</taxon>
    </lineage>
</organism>
<evidence type="ECO:0008006" key="15">
    <source>
        <dbReference type="Google" id="ProtNLM"/>
    </source>
</evidence>